<dbReference type="InterPro" id="IPR050300">
    <property type="entry name" value="GDXG_lipolytic_enzyme"/>
</dbReference>
<organism evidence="5">
    <name type="scientific">uncultured Sphingomonas sp</name>
    <dbReference type="NCBI Taxonomy" id="158754"/>
    <lineage>
        <taxon>Bacteria</taxon>
        <taxon>Pseudomonadati</taxon>
        <taxon>Pseudomonadota</taxon>
        <taxon>Alphaproteobacteria</taxon>
        <taxon>Sphingomonadales</taxon>
        <taxon>Sphingomonadaceae</taxon>
        <taxon>Sphingomonas</taxon>
        <taxon>environmental samples</taxon>
    </lineage>
</organism>
<feature type="region of interest" description="Disordered" evidence="2">
    <location>
        <begin position="372"/>
        <end position="400"/>
    </location>
</feature>
<sequence>MVKAVNKRTVLGIATAVSLGIGGAAFAQVPPPAAPAPQGQPGIPASGAPADPDNQAVLDALTRTLNIRPYHTLSPAEARRQPTFTDGVNAVLRANGRPTTPPPGTTERNITVRGAAGNLQALVIRPTGVRGPLPVILYFHGGGWVLANPAVYAGGARGLARNAGAMVISVNYRKAPENPFPAQHDDALASYRWLLQNAARLGGDPQRIAFAGESAGGNLAVATAMLARDAQLPLPRHILSVYPIAGSDLNTPSYQDSSNALPLSRATMAWFFRYVPRTPADLMDPRINLVGANLAGLPPVTIVAAQIDPLRSEGELLAQRLQAAGVQVERREFAGATHEFFGADAVIADAAEAQQYAGGRLRAALGSEVSATGGVPAAETGPASIPTPPPPENPRAGERG</sequence>
<feature type="compositionally biased region" description="Low complexity" evidence="2">
    <location>
        <begin position="36"/>
        <end position="50"/>
    </location>
</feature>
<dbReference type="AlphaFoldDB" id="A0A6J4TH04"/>
<name>A0A6J4TH04_9SPHN</name>
<proteinExistence type="predicted"/>
<dbReference type="SUPFAM" id="SSF53474">
    <property type="entry name" value="alpha/beta-Hydrolases"/>
    <property type="match status" value="1"/>
</dbReference>
<evidence type="ECO:0000259" key="4">
    <source>
        <dbReference type="Pfam" id="PF07859"/>
    </source>
</evidence>
<dbReference type="InterPro" id="IPR013094">
    <property type="entry name" value="AB_hydrolase_3"/>
</dbReference>
<dbReference type="GO" id="GO:0016787">
    <property type="term" value="F:hydrolase activity"/>
    <property type="evidence" value="ECO:0007669"/>
    <property type="project" value="UniProtKB-KW"/>
</dbReference>
<dbReference type="RefSeq" id="WP_294169823.1">
    <property type="nucleotide sequence ID" value="NZ_CADCWA010000130.1"/>
</dbReference>
<dbReference type="InterPro" id="IPR029058">
    <property type="entry name" value="AB_hydrolase_fold"/>
</dbReference>
<gene>
    <name evidence="5" type="ORF">AVDCRST_MAG31-1719</name>
</gene>
<keyword evidence="3" id="KW-0732">Signal</keyword>
<feature type="chain" id="PRO_5026942824" evidence="3">
    <location>
        <begin position="28"/>
        <end position="400"/>
    </location>
</feature>
<evidence type="ECO:0000256" key="3">
    <source>
        <dbReference type="SAM" id="SignalP"/>
    </source>
</evidence>
<evidence type="ECO:0000256" key="2">
    <source>
        <dbReference type="SAM" id="MobiDB-lite"/>
    </source>
</evidence>
<protein>
    <submittedName>
        <fullName evidence="5">Esterase/lipase</fullName>
    </submittedName>
</protein>
<evidence type="ECO:0000256" key="1">
    <source>
        <dbReference type="ARBA" id="ARBA00022801"/>
    </source>
</evidence>
<dbReference type="Pfam" id="PF07859">
    <property type="entry name" value="Abhydrolase_3"/>
    <property type="match status" value="1"/>
</dbReference>
<reference evidence="5" key="1">
    <citation type="submission" date="2020-02" db="EMBL/GenBank/DDBJ databases">
        <authorList>
            <person name="Meier V. D."/>
        </authorList>
    </citation>
    <scope>NUCLEOTIDE SEQUENCE</scope>
    <source>
        <strain evidence="5">AVDCRST_MAG31</strain>
    </source>
</reference>
<feature type="signal peptide" evidence="3">
    <location>
        <begin position="1"/>
        <end position="27"/>
    </location>
</feature>
<dbReference type="PANTHER" id="PTHR48081:SF8">
    <property type="entry name" value="ALPHA_BETA HYDROLASE FOLD-3 DOMAIN-CONTAINING PROTEIN-RELATED"/>
    <property type="match status" value="1"/>
</dbReference>
<evidence type="ECO:0000313" key="5">
    <source>
        <dbReference type="EMBL" id="CAA9523042.1"/>
    </source>
</evidence>
<accession>A0A6J4TH04</accession>
<dbReference type="Gene3D" id="3.40.50.1820">
    <property type="entry name" value="alpha/beta hydrolase"/>
    <property type="match status" value="1"/>
</dbReference>
<dbReference type="EMBL" id="CADCWA010000130">
    <property type="protein sequence ID" value="CAA9523042.1"/>
    <property type="molecule type" value="Genomic_DNA"/>
</dbReference>
<keyword evidence="1" id="KW-0378">Hydrolase</keyword>
<feature type="domain" description="Alpha/beta hydrolase fold-3" evidence="4">
    <location>
        <begin position="136"/>
        <end position="341"/>
    </location>
</feature>
<dbReference type="PANTHER" id="PTHR48081">
    <property type="entry name" value="AB HYDROLASE SUPERFAMILY PROTEIN C4A8.06C"/>
    <property type="match status" value="1"/>
</dbReference>
<feature type="region of interest" description="Disordered" evidence="2">
    <location>
        <begin position="31"/>
        <end position="54"/>
    </location>
</feature>